<evidence type="ECO:0000313" key="1">
    <source>
        <dbReference type="EMBL" id="CAH0484222.1"/>
    </source>
</evidence>
<gene>
    <name evidence="1" type="ORF">PFR001_LOCUS5</name>
</gene>
<proteinExistence type="predicted"/>
<name>A0ABN8BRE6_9STRA</name>
<comment type="caution">
    <text evidence="1">The sequence shown here is derived from an EMBL/GenBank/DDBJ whole genome shotgun (WGS) entry which is preliminary data.</text>
</comment>
<organism evidence="1 2">
    <name type="scientific">Peronospora farinosa</name>
    <dbReference type="NCBI Taxonomy" id="134698"/>
    <lineage>
        <taxon>Eukaryota</taxon>
        <taxon>Sar</taxon>
        <taxon>Stramenopiles</taxon>
        <taxon>Oomycota</taxon>
        <taxon>Peronosporomycetes</taxon>
        <taxon>Peronosporales</taxon>
        <taxon>Peronosporaceae</taxon>
        <taxon>Peronospora</taxon>
    </lineage>
</organism>
<accession>A0ABN8BRE6</accession>
<protein>
    <submittedName>
        <fullName evidence="1">Uncharacterized protein</fullName>
    </submittedName>
</protein>
<keyword evidence="2" id="KW-1185">Reference proteome</keyword>
<dbReference type="Proteomes" id="UP001157938">
    <property type="component" value="Unassembled WGS sequence"/>
</dbReference>
<dbReference type="EMBL" id="CAKLBC010000001">
    <property type="protein sequence ID" value="CAH0484222.1"/>
    <property type="molecule type" value="Genomic_DNA"/>
</dbReference>
<reference evidence="1 2" key="1">
    <citation type="submission" date="2021-11" db="EMBL/GenBank/DDBJ databases">
        <authorList>
            <person name="Islam A."/>
            <person name="Islam S."/>
            <person name="Flora M.S."/>
            <person name="Rahman M."/>
            <person name="Ziaur R.M."/>
            <person name="Epstein J.H."/>
            <person name="Hassan M."/>
            <person name="Klassen M."/>
            <person name="Woodard K."/>
            <person name="Webb A."/>
            <person name="Webby R.J."/>
            <person name="El Zowalaty M.E."/>
        </authorList>
    </citation>
    <scope>NUCLEOTIDE SEQUENCE [LARGE SCALE GENOMIC DNA]</scope>
    <source>
        <strain evidence="1">Pf1</strain>
    </source>
</reference>
<sequence>MTKVMQGKDFLKLLERYLARATANVDDIVTGLEANDATFREKYYIPAVVESKRPHYVKSIDLTKFLSM</sequence>
<evidence type="ECO:0000313" key="2">
    <source>
        <dbReference type="Proteomes" id="UP001157938"/>
    </source>
</evidence>